<keyword evidence="1" id="KW-1133">Transmembrane helix</keyword>
<keyword evidence="1" id="KW-0812">Transmembrane</keyword>
<evidence type="ECO:0000313" key="2">
    <source>
        <dbReference type="EMBL" id="MFC6790145.1"/>
    </source>
</evidence>
<keyword evidence="1" id="KW-0472">Membrane</keyword>
<reference evidence="3" key="1">
    <citation type="journal article" date="2019" name="Int. J. Syst. Evol. Microbiol.">
        <title>The Global Catalogue of Microorganisms (GCM) 10K type strain sequencing project: providing services to taxonomists for standard genome sequencing and annotation.</title>
        <authorList>
            <consortium name="The Broad Institute Genomics Platform"/>
            <consortium name="The Broad Institute Genome Sequencing Center for Infectious Disease"/>
            <person name="Wu L."/>
            <person name="Ma J."/>
        </authorList>
    </citation>
    <scope>NUCLEOTIDE SEQUENCE [LARGE SCALE GENOMIC DNA]</scope>
    <source>
        <strain evidence="3">CCUG 48316</strain>
    </source>
</reference>
<dbReference type="RefSeq" id="WP_378969603.1">
    <property type="nucleotide sequence ID" value="NZ_JBHSWN010000001.1"/>
</dbReference>
<evidence type="ECO:0000256" key="1">
    <source>
        <dbReference type="SAM" id="Phobius"/>
    </source>
</evidence>
<name>A0ABW2BIW2_9HYPH</name>
<feature type="transmembrane region" description="Helical" evidence="1">
    <location>
        <begin position="6"/>
        <end position="29"/>
    </location>
</feature>
<gene>
    <name evidence="2" type="ORF">ACFQE0_11265</name>
</gene>
<keyword evidence="3" id="KW-1185">Reference proteome</keyword>
<organism evidence="2 3">
    <name type="scientific">Methylobacterium komagatae</name>
    <dbReference type="NCBI Taxonomy" id="374425"/>
    <lineage>
        <taxon>Bacteria</taxon>
        <taxon>Pseudomonadati</taxon>
        <taxon>Pseudomonadota</taxon>
        <taxon>Alphaproteobacteria</taxon>
        <taxon>Hyphomicrobiales</taxon>
        <taxon>Methylobacteriaceae</taxon>
        <taxon>Methylobacterium</taxon>
    </lineage>
</organism>
<proteinExistence type="predicted"/>
<accession>A0ABW2BIW2</accession>
<sequence length="45" mass="4549">MAVLNTALPGLVVGAPAVLAALAAALLAARRKSQPQAVKVSARRR</sequence>
<dbReference type="Proteomes" id="UP001596292">
    <property type="component" value="Unassembled WGS sequence"/>
</dbReference>
<dbReference type="EMBL" id="JBHSWN010000001">
    <property type="protein sequence ID" value="MFC6790145.1"/>
    <property type="molecule type" value="Genomic_DNA"/>
</dbReference>
<comment type="caution">
    <text evidence="2">The sequence shown here is derived from an EMBL/GenBank/DDBJ whole genome shotgun (WGS) entry which is preliminary data.</text>
</comment>
<protein>
    <submittedName>
        <fullName evidence="2">Uncharacterized protein</fullName>
    </submittedName>
</protein>
<evidence type="ECO:0000313" key="3">
    <source>
        <dbReference type="Proteomes" id="UP001596292"/>
    </source>
</evidence>